<evidence type="ECO:0000256" key="2">
    <source>
        <dbReference type="ARBA" id="ARBA00022833"/>
    </source>
</evidence>
<dbReference type="AlphaFoldDB" id="A0A9W8QRW6"/>
<evidence type="ECO:0000313" key="9">
    <source>
        <dbReference type="Proteomes" id="UP001152087"/>
    </source>
</evidence>
<protein>
    <submittedName>
        <fullName evidence="8">Uncharacterized protein</fullName>
    </submittedName>
</protein>
<keyword evidence="5" id="KW-0804">Transcription</keyword>
<feature type="region of interest" description="Disordered" evidence="7">
    <location>
        <begin position="75"/>
        <end position="120"/>
    </location>
</feature>
<organism evidence="8 9">
    <name type="scientific">Fusarium falciforme</name>
    <dbReference type="NCBI Taxonomy" id="195108"/>
    <lineage>
        <taxon>Eukaryota</taxon>
        <taxon>Fungi</taxon>
        <taxon>Dikarya</taxon>
        <taxon>Ascomycota</taxon>
        <taxon>Pezizomycotina</taxon>
        <taxon>Sordariomycetes</taxon>
        <taxon>Hypocreomycetidae</taxon>
        <taxon>Hypocreales</taxon>
        <taxon>Nectriaceae</taxon>
        <taxon>Fusarium</taxon>
        <taxon>Fusarium solani species complex</taxon>
    </lineage>
</organism>
<evidence type="ECO:0000256" key="4">
    <source>
        <dbReference type="ARBA" id="ARBA00023125"/>
    </source>
</evidence>
<keyword evidence="4" id="KW-0238">DNA-binding</keyword>
<evidence type="ECO:0000256" key="5">
    <source>
        <dbReference type="ARBA" id="ARBA00023163"/>
    </source>
</evidence>
<evidence type="ECO:0000256" key="6">
    <source>
        <dbReference type="ARBA" id="ARBA00023242"/>
    </source>
</evidence>
<keyword evidence="6" id="KW-0539">Nucleus</keyword>
<keyword evidence="2" id="KW-0862">Zinc</keyword>
<proteinExistence type="predicted"/>
<keyword evidence="3" id="KW-0805">Transcription regulation</keyword>
<dbReference type="GO" id="GO:0046872">
    <property type="term" value="F:metal ion binding"/>
    <property type="evidence" value="ECO:0007669"/>
    <property type="project" value="UniProtKB-KW"/>
</dbReference>
<gene>
    <name evidence="8" type="ORF">NW755_014177</name>
</gene>
<dbReference type="EMBL" id="JAOQAV010000144">
    <property type="protein sequence ID" value="KAJ4176873.1"/>
    <property type="molecule type" value="Genomic_DNA"/>
</dbReference>
<dbReference type="PANTHER" id="PTHR31313:SF77">
    <property type="entry name" value="ZN(II)2CYS6 TRANSCRIPTION FACTOR (EUROFUNG)"/>
    <property type="match status" value="1"/>
</dbReference>
<dbReference type="PANTHER" id="PTHR31313">
    <property type="entry name" value="TY1 ENHANCER ACTIVATOR"/>
    <property type="match status" value="1"/>
</dbReference>
<evidence type="ECO:0000256" key="7">
    <source>
        <dbReference type="SAM" id="MobiDB-lite"/>
    </source>
</evidence>
<keyword evidence="9" id="KW-1185">Reference proteome</keyword>
<evidence type="ECO:0000313" key="8">
    <source>
        <dbReference type="EMBL" id="KAJ4176873.1"/>
    </source>
</evidence>
<comment type="caution">
    <text evidence="8">The sequence shown here is derived from an EMBL/GenBank/DDBJ whole genome shotgun (WGS) entry which is preliminary data.</text>
</comment>
<feature type="compositionally biased region" description="Polar residues" evidence="7">
    <location>
        <begin position="85"/>
        <end position="95"/>
    </location>
</feature>
<dbReference type="InterPro" id="IPR051615">
    <property type="entry name" value="Transcr_Regulatory_Elem"/>
</dbReference>
<dbReference type="GO" id="GO:0003677">
    <property type="term" value="F:DNA binding"/>
    <property type="evidence" value="ECO:0007669"/>
    <property type="project" value="UniProtKB-KW"/>
</dbReference>
<sequence length="319" mass="35452">MWIPHKRTVDVLKSRVVQLESFIASQGLTAPEVRDEDRAVFDKLAPTLELLSPEHHDVPVADDTLPALEHALPREPTDDAAASPHPSNTDGTQHKSGAVVPVDDKREGDQGYGPPNAAGENMDDWVTAFMGMVDVPTSSRQGDCFQTLPLDWDAIPVPHPEPAPANDTTQNITALPNSYSAVAGVPTSDETNAVPRSYDFSEDDEELALQLSNRMGDLHLTKDGMSRFYGATSNFNFTRWKPPFSFNLQRHTTEQARAERVQLDGSSSSLVTTLEELYFCWQDSAFHAIDRDMYHQAKKSWNEHQQVSTFYSPLLTNAM</sequence>
<evidence type="ECO:0000256" key="3">
    <source>
        <dbReference type="ARBA" id="ARBA00023015"/>
    </source>
</evidence>
<accession>A0A9W8QRW6</accession>
<reference evidence="8" key="1">
    <citation type="submission" date="2022-09" db="EMBL/GenBank/DDBJ databases">
        <title>Fusarium specimens isolated from Avocado Roots.</title>
        <authorList>
            <person name="Stajich J."/>
            <person name="Roper C."/>
            <person name="Heimlech-Rivalta G."/>
        </authorList>
    </citation>
    <scope>NUCLEOTIDE SEQUENCE</scope>
    <source>
        <strain evidence="8">A02</strain>
    </source>
</reference>
<keyword evidence="1" id="KW-0479">Metal-binding</keyword>
<name>A0A9W8QRW6_9HYPO</name>
<dbReference type="Proteomes" id="UP001152087">
    <property type="component" value="Unassembled WGS sequence"/>
</dbReference>
<evidence type="ECO:0000256" key="1">
    <source>
        <dbReference type="ARBA" id="ARBA00022723"/>
    </source>
</evidence>